<dbReference type="SUPFAM" id="SSF53850">
    <property type="entry name" value="Periplasmic binding protein-like II"/>
    <property type="match status" value="1"/>
</dbReference>
<dbReference type="InterPro" id="IPR006059">
    <property type="entry name" value="SBP"/>
</dbReference>
<dbReference type="PANTHER" id="PTHR30222:SF2">
    <property type="entry name" value="ABC TRANSPORTER SUBSTRATE-BINDING PROTEIN"/>
    <property type="match status" value="1"/>
</dbReference>
<comment type="caution">
    <text evidence="4">The sequence shown here is derived from an EMBL/GenBank/DDBJ whole genome shotgun (WGS) entry which is preliminary data.</text>
</comment>
<evidence type="ECO:0000256" key="2">
    <source>
        <dbReference type="ARBA" id="ARBA00022764"/>
    </source>
</evidence>
<evidence type="ECO:0000313" key="5">
    <source>
        <dbReference type="Proteomes" id="UP000246132"/>
    </source>
</evidence>
<proteinExistence type="predicted"/>
<evidence type="ECO:0000313" key="4">
    <source>
        <dbReference type="EMBL" id="RKF06940.1"/>
    </source>
</evidence>
<evidence type="ECO:0000256" key="3">
    <source>
        <dbReference type="SAM" id="SignalP"/>
    </source>
</evidence>
<organism evidence="4 5">
    <name type="scientific">Oceaniradius stylonematis</name>
    <dbReference type="NCBI Taxonomy" id="2184161"/>
    <lineage>
        <taxon>Bacteria</taxon>
        <taxon>Pseudomonadati</taxon>
        <taxon>Pseudomonadota</taxon>
        <taxon>Alphaproteobacteria</taxon>
        <taxon>Hyphomicrobiales</taxon>
        <taxon>Ahrensiaceae</taxon>
        <taxon>Oceaniradius</taxon>
    </lineage>
</organism>
<dbReference type="PANTHER" id="PTHR30222">
    <property type="entry name" value="SPERMIDINE/PUTRESCINE-BINDING PERIPLASMIC PROTEIN"/>
    <property type="match status" value="1"/>
</dbReference>
<gene>
    <name evidence="4" type="ORF">DEM25_009895</name>
</gene>
<dbReference type="Gene3D" id="3.40.190.10">
    <property type="entry name" value="Periplasmic binding protein-like II"/>
    <property type="match status" value="2"/>
</dbReference>
<sequence>MKHILKQSISGAAGMALLAVCGGAVGTASAEESLTIVSWGGVVSEAHRKSFWDPFTEESGIKILDDSFNGELSNIRAQVESGTILWDIAEPEFAEAALGCEEGLFEPLDTSIIDVDDIPAAHVTRCSVTSLLASTVLAYNAAEFEGEGPRSWADFWDVDRFPGRRGLNFSVTDTLIVALLADGVAVDEVYEVLETKDGQDRAFAKLDELRDHIIWWRSGTEQIQGLLSGEYVMAAAWNGRVASAAKTEGADLAMAWEAGHILTGNQWVVLKGSKHKAAAMGFLAFALRPEQQADFMNGIDYGVISRKAHELISPERLAIMPGNPALEDDAVPPNANFWLNNFDTLNERFLAWASR</sequence>
<feature type="signal peptide" evidence="3">
    <location>
        <begin position="1"/>
        <end position="30"/>
    </location>
</feature>
<dbReference type="AlphaFoldDB" id="A0A3A8AH07"/>
<dbReference type="Proteomes" id="UP000246132">
    <property type="component" value="Unassembled WGS sequence"/>
</dbReference>
<protein>
    <submittedName>
        <fullName evidence="4">ABC transporter substrate-binding protein</fullName>
    </submittedName>
</protein>
<name>A0A3A8AH07_9HYPH</name>
<keyword evidence="5" id="KW-1185">Reference proteome</keyword>
<keyword evidence="2" id="KW-0574">Periplasm</keyword>
<dbReference type="CDD" id="cd13589">
    <property type="entry name" value="PBP2_polyamine_RpCGA009"/>
    <property type="match status" value="1"/>
</dbReference>
<accession>A0A3A8AH07</accession>
<dbReference type="EMBL" id="QFWV02000005">
    <property type="protein sequence ID" value="RKF06940.1"/>
    <property type="molecule type" value="Genomic_DNA"/>
</dbReference>
<dbReference type="Pfam" id="PF13416">
    <property type="entry name" value="SBP_bac_8"/>
    <property type="match status" value="1"/>
</dbReference>
<evidence type="ECO:0000256" key="1">
    <source>
        <dbReference type="ARBA" id="ARBA00022729"/>
    </source>
</evidence>
<reference evidence="4 5" key="1">
    <citation type="journal article" date="2018" name="Int. J. Syst. Bacteriol.">
        <title>Oceaniradius stylonemae gen. nov., sp. nov., isolated from a red alga, Stylonema cornu-cervi.</title>
        <authorList>
            <person name="Jeong S."/>
        </authorList>
    </citation>
    <scope>NUCLEOTIDE SEQUENCE [LARGE SCALE GENOMIC DNA]</scope>
    <source>
        <strain evidence="4 5">StC1</strain>
    </source>
</reference>
<feature type="chain" id="PRO_5018607200" evidence="3">
    <location>
        <begin position="31"/>
        <end position="355"/>
    </location>
</feature>
<keyword evidence="1 3" id="KW-0732">Signal</keyword>